<dbReference type="InParanoid" id="A0A804JYP0"/>
<name>A0A804JYP0_MUSAM</name>
<dbReference type="Gramene" id="Ma07_t22720.1">
    <property type="protein sequence ID" value="Ma07_p22720.1"/>
    <property type="gene ID" value="Ma07_g22720"/>
</dbReference>
<dbReference type="AlphaFoldDB" id="A0A804JYP0"/>
<evidence type="ECO:0000256" key="1">
    <source>
        <dbReference type="ARBA" id="ARBA00004225"/>
    </source>
</evidence>
<keyword evidence="3" id="KW-1133">Transmembrane helix</keyword>
<organism evidence="7 8">
    <name type="scientific">Musa acuminata subsp. malaccensis</name>
    <name type="common">Wild banana</name>
    <name type="synonym">Musa malaccensis</name>
    <dbReference type="NCBI Taxonomy" id="214687"/>
    <lineage>
        <taxon>Eukaryota</taxon>
        <taxon>Viridiplantae</taxon>
        <taxon>Streptophyta</taxon>
        <taxon>Embryophyta</taxon>
        <taxon>Tracheophyta</taxon>
        <taxon>Spermatophyta</taxon>
        <taxon>Magnoliopsida</taxon>
        <taxon>Liliopsida</taxon>
        <taxon>Zingiberales</taxon>
        <taxon>Musaceae</taxon>
        <taxon>Musa</taxon>
    </lineage>
</organism>
<accession>A0A804JYP0</accession>
<evidence type="ECO:0000256" key="2">
    <source>
        <dbReference type="ARBA" id="ARBA00022692"/>
    </source>
</evidence>
<gene>
    <name evidence="6" type="ORF">GSMUA_31740.1</name>
</gene>
<reference evidence="6" key="1">
    <citation type="submission" date="2021-03" db="EMBL/GenBank/DDBJ databases">
        <authorList>
            <consortium name="Genoscope - CEA"/>
            <person name="William W."/>
        </authorList>
    </citation>
    <scope>NUCLEOTIDE SEQUENCE</scope>
    <source>
        <strain evidence="6">Doubled-haploid Pahang</strain>
    </source>
</reference>
<evidence type="ECO:0000313" key="8">
    <source>
        <dbReference type="Proteomes" id="UP000012960"/>
    </source>
</evidence>
<reference evidence="7" key="2">
    <citation type="submission" date="2021-05" db="UniProtKB">
        <authorList>
            <consortium name="EnsemblPlants"/>
        </authorList>
    </citation>
    <scope>IDENTIFICATION</scope>
    <source>
        <strain evidence="7">subsp. malaccensis</strain>
    </source>
</reference>
<evidence type="ECO:0000313" key="6">
    <source>
        <dbReference type="EMBL" id="CAG1857464.1"/>
    </source>
</evidence>
<keyword evidence="8" id="KW-1185">Reference proteome</keyword>
<keyword evidence="5" id="KW-0472">Membrane</keyword>
<dbReference type="EnsemblPlants" id="Ma07_t22720.1">
    <property type="protein sequence ID" value="Ma07_p22720.1"/>
    <property type="gene ID" value="Ma07_g22720"/>
</dbReference>
<dbReference type="GO" id="GO:0031966">
    <property type="term" value="C:mitochondrial membrane"/>
    <property type="evidence" value="ECO:0007669"/>
    <property type="project" value="UniProtKB-SubCell"/>
</dbReference>
<evidence type="ECO:0000256" key="3">
    <source>
        <dbReference type="ARBA" id="ARBA00022989"/>
    </source>
</evidence>
<evidence type="ECO:0000256" key="5">
    <source>
        <dbReference type="ARBA" id="ARBA00023136"/>
    </source>
</evidence>
<evidence type="ECO:0000256" key="4">
    <source>
        <dbReference type="ARBA" id="ARBA00023128"/>
    </source>
</evidence>
<dbReference type="EMBL" id="HG996473">
    <property type="protein sequence ID" value="CAG1857464.1"/>
    <property type="molecule type" value="Genomic_DNA"/>
</dbReference>
<keyword evidence="2" id="KW-0812">Transmembrane</keyword>
<evidence type="ECO:0000313" key="7">
    <source>
        <dbReference type="EnsemblPlants" id="Ma07_p22720.1"/>
    </source>
</evidence>
<dbReference type="PANTHER" id="PTHR28234">
    <property type="entry name" value="NUCLEAR CONTROL OF ATPASE PROTEIN 2"/>
    <property type="match status" value="1"/>
</dbReference>
<dbReference type="Proteomes" id="UP000012960">
    <property type="component" value="Unplaced"/>
</dbReference>
<protein>
    <submittedName>
        <fullName evidence="6">(wild Malaysian banana) hypothetical protein</fullName>
    </submittedName>
</protein>
<comment type="subcellular location">
    <subcellularLocation>
        <location evidence="1">Mitochondrion membrane</location>
        <topology evidence="1">Multi-pass membrane protein</topology>
    </subcellularLocation>
</comment>
<keyword evidence="4" id="KW-0496">Mitochondrion</keyword>
<sequence>MLEDIMECILCNLHKVQKSFHFWQSWAEGTNAQKIYFMIFERGPQAFIDGTCEMLSRIGMNGSPFQHLSHAASKS</sequence>
<proteinExistence type="predicted"/>
<dbReference type="InterPro" id="IPR013946">
    <property type="entry name" value="NCA2-like"/>
</dbReference>
<dbReference type="PANTHER" id="PTHR28234:SF1">
    <property type="entry name" value="NUCLEAR CONTROL OF ATPASE PROTEIN 2"/>
    <property type="match status" value="1"/>
</dbReference>